<evidence type="ECO:0000313" key="3">
    <source>
        <dbReference type="Proteomes" id="UP000767854"/>
    </source>
</evidence>
<dbReference type="InterPro" id="IPR037522">
    <property type="entry name" value="HD_GYP_dom"/>
</dbReference>
<accession>A0ABS2MTG0</accession>
<evidence type="ECO:0000313" key="2">
    <source>
        <dbReference type="EMBL" id="MBM7562694.1"/>
    </source>
</evidence>
<dbReference type="InterPro" id="IPR006675">
    <property type="entry name" value="HDIG_dom"/>
</dbReference>
<dbReference type="RefSeq" id="WP_204665121.1">
    <property type="nucleotide sequence ID" value="NZ_JAFBDT010000026.1"/>
</dbReference>
<dbReference type="PANTHER" id="PTHR43155:SF2">
    <property type="entry name" value="CYCLIC DI-GMP PHOSPHODIESTERASE PA4108"/>
    <property type="match status" value="1"/>
</dbReference>
<sequence length="354" mass="40054">MRLKGLESIREGDVLAKPVYDDKCQLLLAKDAVLTESYIHRLSQANVQCVYIEDELSQGLEFENVIPDTLKIKSINTIKQAFKTLSERKSATYTVGNIDAIKDVIESLMSAIYANKDTLFCMTELMGTDMYTYNHSAEVAILSMMVAKSMGFNNLFIEKIGMGALLHDIGKMKIDSSIVHKNSELTEDEYEEMKKHPQLGYDLMKEIYNISPISRQIILLHHEKLNGVGYPLGLEESDIPVHVRVVTICDIFNAITSSRSYKKKMNADEALEVLRVESVYELDREIYHHLMKVANIYPAGTLVELSNGQLAIVVKENKEAQTRPVVQIVKSGKRAEVLDLMEHLTLFVSRTVDF</sequence>
<organism evidence="2 3">
    <name type="scientific">Fusibacter tunisiensis</name>
    <dbReference type="NCBI Taxonomy" id="1008308"/>
    <lineage>
        <taxon>Bacteria</taxon>
        <taxon>Bacillati</taxon>
        <taxon>Bacillota</taxon>
        <taxon>Clostridia</taxon>
        <taxon>Eubacteriales</taxon>
        <taxon>Eubacteriales Family XII. Incertae Sedis</taxon>
        <taxon>Fusibacter</taxon>
    </lineage>
</organism>
<dbReference type="InterPro" id="IPR003607">
    <property type="entry name" value="HD/PDEase_dom"/>
</dbReference>
<gene>
    <name evidence="2" type="ORF">JOC49_002255</name>
</gene>
<dbReference type="SUPFAM" id="SSF109604">
    <property type="entry name" value="HD-domain/PDEase-like"/>
    <property type="match status" value="1"/>
</dbReference>
<dbReference type="Proteomes" id="UP000767854">
    <property type="component" value="Unassembled WGS sequence"/>
</dbReference>
<dbReference type="NCBIfam" id="TIGR00277">
    <property type="entry name" value="HDIG"/>
    <property type="match status" value="1"/>
</dbReference>
<dbReference type="Gene3D" id="1.10.3210.10">
    <property type="entry name" value="Hypothetical protein af1432"/>
    <property type="match status" value="1"/>
</dbReference>
<comment type="caution">
    <text evidence="2">The sequence shown here is derived from an EMBL/GenBank/DDBJ whole genome shotgun (WGS) entry which is preliminary data.</text>
</comment>
<dbReference type="EMBL" id="JAFBDT010000026">
    <property type="protein sequence ID" value="MBM7562694.1"/>
    <property type="molecule type" value="Genomic_DNA"/>
</dbReference>
<protein>
    <submittedName>
        <fullName evidence="2">Nucleotidyltransferase with HDIG domain</fullName>
    </submittedName>
</protein>
<proteinExistence type="predicted"/>
<dbReference type="PANTHER" id="PTHR43155">
    <property type="entry name" value="CYCLIC DI-GMP PHOSPHODIESTERASE PA4108-RELATED"/>
    <property type="match status" value="1"/>
</dbReference>
<keyword evidence="3" id="KW-1185">Reference proteome</keyword>
<name>A0ABS2MTG0_9FIRM</name>
<feature type="domain" description="HD-GYP" evidence="1">
    <location>
        <begin position="111"/>
        <end position="306"/>
    </location>
</feature>
<dbReference type="Pfam" id="PF13487">
    <property type="entry name" value="HD_5"/>
    <property type="match status" value="1"/>
</dbReference>
<dbReference type="PROSITE" id="PS51832">
    <property type="entry name" value="HD_GYP"/>
    <property type="match status" value="1"/>
</dbReference>
<dbReference type="SMART" id="SM00471">
    <property type="entry name" value="HDc"/>
    <property type="match status" value="1"/>
</dbReference>
<reference evidence="2 3" key="1">
    <citation type="submission" date="2021-01" db="EMBL/GenBank/DDBJ databases">
        <title>Genomic Encyclopedia of Type Strains, Phase IV (KMG-IV): sequencing the most valuable type-strain genomes for metagenomic binning, comparative biology and taxonomic classification.</title>
        <authorList>
            <person name="Goeker M."/>
        </authorList>
    </citation>
    <scope>NUCLEOTIDE SEQUENCE [LARGE SCALE GENOMIC DNA]</scope>
    <source>
        <strain evidence="2 3">DSM 24436</strain>
    </source>
</reference>
<dbReference type="CDD" id="cd00077">
    <property type="entry name" value="HDc"/>
    <property type="match status" value="1"/>
</dbReference>
<evidence type="ECO:0000259" key="1">
    <source>
        <dbReference type="PROSITE" id="PS51832"/>
    </source>
</evidence>